<dbReference type="GO" id="GO:0006355">
    <property type="term" value="P:regulation of DNA-templated transcription"/>
    <property type="evidence" value="ECO:0007669"/>
    <property type="project" value="InterPro"/>
</dbReference>
<evidence type="ECO:0000313" key="6">
    <source>
        <dbReference type="Proteomes" id="UP000199138"/>
    </source>
</evidence>
<proteinExistence type="predicted"/>
<dbReference type="InterPro" id="IPR036388">
    <property type="entry name" value="WH-like_DNA-bd_sf"/>
</dbReference>
<dbReference type="InterPro" id="IPR035965">
    <property type="entry name" value="PAS-like_dom_sf"/>
</dbReference>
<name>A0A1I7ET77_9FLAO</name>
<evidence type="ECO:0000259" key="4">
    <source>
        <dbReference type="PROSITE" id="PS50043"/>
    </source>
</evidence>
<dbReference type="STRING" id="1224947.SAMN05216480_10183"/>
<reference evidence="5 6" key="1">
    <citation type="submission" date="2016-10" db="EMBL/GenBank/DDBJ databases">
        <authorList>
            <person name="de Groot N.N."/>
        </authorList>
    </citation>
    <scope>NUCLEOTIDE SEQUENCE [LARGE SCALE GENOMIC DNA]</scope>
    <source>
        <strain evidence="5 6">CGMCC 1.12333</strain>
    </source>
</reference>
<dbReference type="Proteomes" id="UP000199138">
    <property type="component" value="Unassembled WGS sequence"/>
</dbReference>
<dbReference type="InterPro" id="IPR013655">
    <property type="entry name" value="PAS_fold_3"/>
</dbReference>
<dbReference type="SUPFAM" id="SSF55785">
    <property type="entry name" value="PYP-like sensor domain (PAS domain)"/>
    <property type="match status" value="1"/>
</dbReference>
<dbReference type="SMART" id="SM00421">
    <property type="entry name" value="HTH_LUXR"/>
    <property type="match status" value="1"/>
</dbReference>
<dbReference type="InterPro" id="IPR016032">
    <property type="entry name" value="Sig_transdc_resp-reg_C-effctor"/>
</dbReference>
<dbReference type="PROSITE" id="PS50043">
    <property type="entry name" value="HTH_LUXR_2"/>
    <property type="match status" value="1"/>
</dbReference>
<dbReference type="Gene3D" id="1.10.10.10">
    <property type="entry name" value="Winged helix-like DNA-binding domain superfamily/Winged helix DNA-binding domain"/>
    <property type="match status" value="1"/>
</dbReference>
<dbReference type="SUPFAM" id="SSF46894">
    <property type="entry name" value="C-terminal effector domain of the bipartite response regulators"/>
    <property type="match status" value="1"/>
</dbReference>
<evidence type="ECO:0000313" key="5">
    <source>
        <dbReference type="EMBL" id="SFU27147.1"/>
    </source>
</evidence>
<dbReference type="OrthoDB" id="965844at2"/>
<dbReference type="CDD" id="cd06170">
    <property type="entry name" value="LuxR_C_like"/>
    <property type="match status" value="1"/>
</dbReference>
<keyword evidence="2" id="KW-0238">DNA-binding</keyword>
<accession>A0A1I7ET77</accession>
<dbReference type="RefSeq" id="WP_093021398.1">
    <property type="nucleotide sequence ID" value="NZ_FPBK01000001.1"/>
</dbReference>
<protein>
    <submittedName>
        <fullName evidence="5">PAS fold-containing protein</fullName>
    </submittedName>
</protein>
<dbReference type="InterPro" id="IPR000792">
    <property type="entry name" value="Tscrpt_reg_LuxR_C"/>
</dbReference>
<sequence length="259" mass="30541">MNFDEQFKVYKEIFSKYTKYDGSVVQQHIEKLTEMDKIIPPMESYTMLLNVTKNCHEFLSKNFEYVAGYTVDEVKRNGGVEFIISKFHPNDITEWMTCIKELMDIMIHKVPNDKKDKISASYNYRLQKKNGEYINIIEYISPIYFDENNVPVIGFAHCTVIGRDFEYPIIGNIRMLNDAGEYETLFHKNFSHESLRTKLTNREIDVLRLIALRKTSKEIGEKLCISSHTVDSHRRKILKKMKFKSTGEIIQYCKENFLI</sequence>
<dbReference type="PANTHER" id="PTHR44688:SF16">
    <property type="entry name" value="DNA-BINDING TRANSCRIPTIONAL ACTIVATOR DEVR_DOSR"/>
    <property type="match status" value="1"/>
</dbReference>
<evidence type="ECO:0000256" key="1">
    <source>
        <dbReference type="ARBA" id="ARBA00023015"/>
    </source>
</evidence>
<keyword evidence="6" id="KW-1185">Reference proteome</keyword>
<evidence type="ECO:0000256" key="3">
    <source>
        <dbReference type="ARBA" id="ARBA00023163"/>
    </source>
</evidence>
<dbReference type="AlphaFoldDB" id="A0A1I7ET77"/>
<dbReference type="GO" id="GO:0003677">
    <property type="term" value="F:DNA binding"/>
    <property type="evidence" value="ECO:0007669"/>
    <property type="project" value="UniProtKB-KW"/>
</dbReference>
<dbReference type="Pfam" id="PF08447">
    <property type="entry name" value="PAS_3"/>
    <property type="match status" value="1"/>
</dbReference>
<dbReference type="Gene3D" id="3.30.450.20">
    <property type="entry name" value="PAS domain"/>
    <property type="match status" value="1"/>
</dbReference>
<dbReference type="EMBL" id="FPBK01000001">
    <property type="protein sequence ID" value="SFU27147.1"/>
    <property type="molecule type" value="Genomic_DNA"/>
</dbReference>
<evidence type="ECO:0000256" key="2">
    <source>
        <dbReference type="ARBA" id="ARBA00023125"/>
    </source>
</evidence>
<dbReference type="PANTHER" id="PTHR44688">
    <property type="entry name" value="DNA-BINDING TRANSCRIPTIONAL ACTIVATOR DEVR_DOSR"/>
    <property type="match status" value="1"/>
</dbReference>
<dbReference type="Pfam" id="PF00196">
    <property type="entry name" value="GerE"/>
    <property type="match status" value="1"/>
</dbReference>
<dbReference type="PRINTS" id="PR00038">
    <property type="entry name" value="HTHLUXR"/>
</dbReference>
<keyword evidence="1" id="KW-0805">Transcription regulation</keyword>
<keyword evidence="3" id="KW-0804">Transcription</keyword>
<feature type="domain" description="HTH luxR-type" evidence="4">
    <location>
        <begin position="192"/>
        <end position="257"/>
    </location>
</feature>
<gene>
    <name evidence="5" type="ORF">SAMN05216480_10183</name>
</gene>
<organism evidence="5 6">
    <name type="scientific">Pustulibacterium marinum</name>
    <dbReference type="NCBI Taxonomy" id="1224947"/>
    <lineage>
        <taxon>Bacteria</taxon>
        <taxon>Pseudomonadati</taxon>
        <taxon>Bacteroidota</taxon>
        <taxon>Flavobacteriia</taxon>
        <taxon>Flavobacteriales</taxon>
        <taxon>Flavobacteriaceae</taxon>
        <taxon>Pustulibacterium</taxon>
    </lineage>
</organism>